<feature type="compositionally biased region" description="Basic and acidic residues" evidence="1">
    <location>
        <begin position="94"/>
        <end position="104"/>
    </location>
</feature>
<dbReference type="Proteomes" id="UP000562929">
    <property type="component" value="Unassembled WGS sequence"/>
</dbReference>
<protein>
    <submittedName>
        <fullName evidence="2">DUF1754-domain-containing protein</fullName>
    </submittedName>
</protein>
<proteinExistence type="predicted"/>
<feature type="compositionally biased region" description="Basic residues" evidence="1">
    <location>
        <begin position="18"/>
        <end position="32"/>
    </location>
</feature>
<dbReference type="Pfam" id="PF08555">
    <property type="entry name" value="FAM32A"/>
    <property type="match status" value="1"/>
</dbReference>
<organism evidence="2 3">
    <name type="scientific">Ophiocordyceps camponoti-floridani</name>
    <dbReference type="NCBI Taxonomy" id="2030778"/>
    <lineage>
        <taxon>Eukaryota</taxon>
        <taxon>Fungi</taxon>
        <taxon>Dikarya</taxon>
        <taxon>Ascomycota</taxon>
        <taxon>Pezizomycotina</taxon>
        <taxon>Sordariomycetes</taxon>
        <taxon>Hypocreomycetidae</taxon>
        <taxon>Hypocreales</taxon>
        <taxon>Ophiocordycipitaceae</taxon>
        <taxon>Ophiocordyceps</taxon>
    </lineage>
</organism>
<dbReference type="OrthoDB" id="205403at2759"/>
<evidence type="ECO:0000256" key="1">
    <source>
        <dbReference type="SAM" id="MobiDB-lite"/>
    </source>
</evidence>
<dbReference type="InterPro" id="IPR013865">
    <property type="entry name" value="FAM32A"/>
</dbReference>
<dbReference type="AlphaFoldDB" id="A0A8H4Q1W3"/>
<reference evidence="2 3" key="1">
    <citation type="journal article" date="2020" name="G3 (Bethesda)">
        <title>Genetic Underpinnings of Host Manipulation by Ophiocordyceps as Revealed by Comparative Transcriptomics.</title>
        <authorList>
            <person name="Will I."/>
            <person name="Das B."/>
            <person name="Trinh T."/>
            <person name="Brachmann A."/>
            <person name="Ohm R.A."/>
            <person name="de Bekker C."/>
        </authorList>
    </citation>
    <scope>NUCLEOTIDE SEQUENCE [LARGE SCALE GENOMIC DNA]</scope>
    <source>
        <strain evidence="2 3">EC05</strain>
    </source>
</reference>
<evidence type="ECO:0000313" key="2">
    <source>
        <dbReference type="EMBL" id="KAF4582139.1"/>
    </source>
</evidence>
<feature type="compositionally biased region" description="Basic and acidic residues" evidence="1">
    <location>
        <begin position="68"/>
        <end position="78"/>
    </location>
</feature>
<feature type="region of interest" description="Disordered" evidence="1">
    <location>
        <begin position="17"/>
        <end position="104"/>
    </location>
</feature>
<keyword evidence="3" id="KW-1185">Reference proteome</keyword>
<accession>A0A8H4Q1W3</accession>
<name>A0A8H4Q1W3_9HYPO</name>
<sequence>MPSDEYVAVGGSGALRLKGGKVQKHKKKKKTDKSKEKEVAEKLSRPKTPDPDAGPGPDDDDDVPAQKTESERRYEEAKKKRMLQMTQASGARPELLKTHKERGTRPTHDVAALGYTLSSPFRKSWPEKECLVLCIDIQLHTSCRHYASRPPWSRFKNPQYLHLCPIQVLFSCAADTVSPKSKGD</sequence>
<evidence type="ECO:0000313" key="3">
    <source>
        <dbReference type="Proteomes" id="UP000562929"/>
    </source>
</evidence>
<dbReference type="EMBL" id="JAACLJ010000008">
    <property type="protein sequence ID" value="KAF4582139.1"/>
    <property type="molecule type" value="Genomic_DNA"/>
</dbReference>
<gene>
    <name evidence="2" type="ORF">GQ602_006763</name>
</gene>
<feature type="compositionally biased region" description="Basic and acidic residues" evidence="1">
    <location>
        <begin position="33"/>
        <end position="50"/>
    </location>
</feature>
<comment type="caution">
    <text evidence="2">The sequence shown here is derived from an EMBL/GenBank/DDBJ whole genome shotgun (WGS) entry which is preliminary data.</text>
</comment>